<name>A0AAD5TSQ9_9FUNG</name>
<gene>
    <name evidence="3" type="ORF">HK099_003279</name>
</gene>
<protein>
    <recommendedName>
        <fullName evidence="2">BZIP domain-containing protein</fullName>
    </recommendedName>
</protein>
<keyword evidence="4" id="KW-1185">Reference proteome</keyword>
<feature type="compositionally biased region" description="Polar residues" evidence="1">
    <location>
        <begin position="164"/>
        <end position="175"/>
    </location>
</feature>
<feature type="region of interest" description="Disordered" evidence="1">
    <location>
        <begin position="164"/>
        <end position="222"/>
    </location>
</feature>
<comment type="caution">
    <text evidence="3">The sequence shown here is derived from an EMBL/GenBank/DDBJ whole genome shotgun (WGS) entry which is preliminary data.</text>
</comment>
<dbReference type="Pfam" id="PF07716">
    <property type="entry name" value="bZIP_2"/>
    <property type="match status" value="1"/>
</dbReference>
<dbReference type="EMBL" id="JADGJW010002171">
    <property type="protein sequence ID" value="KAJ3199180.1"/>
    <property type="molecule type" value="Genomic_DNA"/>
</dbReference>
<reference evidence="3" key="1">
    <citation type="submission" date="2020-05" db="EMBL/GenBank/DDBJ databases">
        <title>Phylogenomic resolution of chytrid fungi.</title>
        <authorList>
            <person name="Stajich J.E."/>
            <person name="Amses K."/>
            <person name="Simmons R."/>
            <person name="Seto K."/>
            <person name="Myers J."/>
            <person name="Bonds A."/>
            <person name="Quandt C.A."/>
            <person name="Barry K."/>
            <person name="Liu P."/>
            <person name="Grigoriev I."/>
            <person name="Longcore J.E."/>
            <person name="James T.Y."/>
        </authorList>
    </citation>
    <scope>NUCLEOTIDE SEQUENCE</scope>
    <source>
        <strain evidence="3">JEL0476</strain>
    </source>
</reference>
<dbReference type="PROSITE" id="PS00036">
    <property type="entry name" value="BZIP_BASIC"/>
    <property type="match status" value="1"/>
</dbReference>
<dbReference type="InterPro" id="IPR046347">
    <property type="entry name" value="bZIP_sf"/>
</dbReference>
<dbReference type="AlphaFoldDB" id="A0AAD5TSQ9"/>
<feature type="region of interest" description="Disordered" evidence="1">
    <location>
        <begin position="44"/>
        <end position="68"/>
    </location>
</feature>
<proteinExistence type="predicted"/>
<evidence type="ECO:0000313" key="4">
    <source>
        <dbReference type="Proteomes" id="UP001211065"/>
    </source>
</evidence>
<dbReference type="InterPro" id="IPR004827">
    <property type="entry name" value="bZIP"/>
</dbReference>
<dbReference type="Gene3D" id="3.30.160.60">
    <property type="entry name" value="Classic Zinc Finger"/>
    <property type="match status" value="1"/>
</dbReference>
<sequence length="267" mass="29392">MTETTFFDQLLLNDSGLPDETPLQTLEDYSFLFDGLAAPMFEVEEHPSPAPTSPPELEQNTPQSDAFSSPVDFNSPLSFAAPLSTSTLHSDFFFDGALDPNSMFPSLTSPKVSNPGFDFSLTSKKCFTLVEESFNTTKTAPAAISNPLTIPALLSALNQSMHTNPNLQEVSGSGKQKSKVGRKRKPRPSTLEGILAEAAERRAKNTEAARKSRERKLERFQEVESQLTEMKKILDMCVSSIKDAKVSVPDEVTAYLQKKSLIEYDSD</sequence>
<accession>A0AAD5TSQ9</accession>
<dbReference type="Proteomes" id="UP001211065">
    <property type="component" value="Unassembled WGS sequence"/>
</dbReference>
<evidence type="ECO:0000256" key="1">
    <source>
        <dbReference type="SAM" id="MobiDB-lite"/>
    </source>
</evidence>
<feature type="compositionally biased region" description="Polar residues" evidence="1">
    <location>
        <begin position="58"/>
        <end position="68"/>
    </location>
</feature>
<feature type="domain" description="BZIP" evidence="2">
    <location>
        <begin position="201"/>
        <end position="215"/>
    </location>
</feature>
<evidence type="ECO:0000259" key="2">
    <source>
        <dbReference type="PROSITE" id="PS00036"/>
    </source>
</evidence>
<feature type="compositionally biased region" description="Basic and acidic residues" evidence="1">
    <location>
        <begin position="198"/>
        <end position="222"/>
    </location>
</feature>
<organism evidence="3 4">
    <name type="scientific">Clydaea vesicula</name>
    <dbReference type="NCBI Taxonomy" id="447962"/>
    <lineage>
        <taxon>Eukaryota</taxon>
        <taxon>Fungi</taxon>
        <taxon>Fungi incertae sedis</taxon>
        <taxon>Chytridiomycota</taxon>
        <taxon>Chytridiomycota incertae sedis</taxon>
        <taxon>Chytridiomycetes</taxon>
        <taxon>Lobulomycetales</taxon>
        <taxon>Lobulomycetaceae</taxon>
        <taxon>Clydaea</taxon>
    </lineage>
</organism>
<evidence type="ECO:0000313" key="3">
    <source>
        <dbReference type="EMBL" id="KAJ3199180.1"/>
    </source>
</evidence>
<dbReference type="CDD" id="cd12193">
    <property type="entry name" value="bZIP_GCN4"/>
    <property type="match status" value="1"/>
</dbReference>
<feature type="compositionally biased region" description="Basic residues" evidence="1">
    <location>
        <begin position="176"/>
        <end position="187"/>
    </location>
</feature>
<dbReference type="SUPFAM" id="SSF57959">
    <property type="entry name" value="Leucine zipper domain"/>
    <property type="match status" value="1"/>
</dbReference>
<dbReference type="GO" id="GO:0003700">
    <property type="term" value="F:DNA-binding transcription factor activity"/>
    <property type="evidence" value="ECO:0007669"/>
    <property type="project" value="InterPro"/>
</dbReference>